<dbReference type="PANTHER" id="PTHR47926:SF375">
    <property type="entry name" value="PENTATRICOPEPTIDE REPEAT-CONTAINING PROTEIN"/>
    <property type="match status" value="1"/>
</dbReference>
<dbReference type="Proteomes" id="UP001154282">
    <property type="component" value="Unassembled WGS sequence"/>
</dbReference>
<evidence type="ECO:0000256" key="2">
    <source>
        <dbReference type="PROSITE-ProRule" id="PRU00708"/>
    </source>
</evidence>
<dbReference type="InterPro" id="IPR046960">
    <property type="entry name" value="PPR_At4g14850-like_plant"/>
</dbReference>
<evidence type="ECO:0000313" key="4">
    <source>
        <dbReference type="Proteomes" id="UP001154282"/>
    </source>
</evidence>
<dbReference type="Pfam" id="PF20431">
    <property type="entry name" value="E_motif"/>
    <property type="match status" value="1"/>
</dbReference>
<dbReference type="AlphaFoldDB" id="A0AAV0LX40"/>
<dbReference type="InterPro" id="IPR011990">
    <property type="entry name" value="TPR-like_helical_dom_sf"/>
</dbReference>
<dbReference type="PANTHER" id="PTHR47926">
    <property type="entry name" value="PENTATRICOPEPTIDE REPEAT-CONTAINING PROTEIN"/>
    <property type="match status" value="1"/>
</dbReference>
<dbReference type="Pfam" id="PF01535">
    <property type="entry name" value="PPR"/>
    <property type="match status" value="3"/>
</dbReference>
<evidence type="ECO:0000313" key="3">
    <source>
        <dbReference type="EMBL" id="CAI0438497.1"/>
    </source>
</evidence>
<accession>A0AAV0LX40</accession>
<protein>
    <submittedName>
        <fullName evidence="3">Uncharacterized protein</fullName>
    </submittedName>
</protein>
<feature type="repeat" description="PPR" evidence="2">
    <location>
        <begin position="232"/>
        <end position="262"/>
    </location>
</feature>
<feature type="repeat" description="PPR" evidence="2">
    <location>
        <begin position="162"/>
        <end position="196"/>
    </location>
</feature>
<dbReference type="GO" id="GO:0003723">
    <property type="term" value="F:RNA binding"/>
    <property type="evidence" value="ECO:0007669"/>
    <property type="project" value="InterPro"/>
</dbReference>
<dbReference type="InterPro" id="IPR046848">
    <property type="entry name" value="E_motif"/>
</dbReference>
<dbReference type="EMBL" id="CAMGYJ010000006">
    <property type="protein sequence ID" value="CAI0438497.1"/>
    <property type="molecule type" value="Genomic_DNA"/>
</dbReference>
<keyword evidence="4" id="KW-1185">Reference proteome</keyword>
<organism evidence="3 4">
    <name type="scientific">Linum tenue</name>
    <dbReference type="NCBI Taxonomy" id="586396"/>
    <lineage>
        <taxon>Eukaryota</taxon>
        <taxon>Viridiplantae</taxon>
        <taxon>Streptophyta</taxon>
        <taxon>Embryophyta</taxon>
        <taxon>Tracheophyta</taxon>
        <taxon>Spermatophyta</taxon>
        <taxon>Magnoliopsida</taxon>
        <taxon>eudicotyledons</taxon>
        <taxon>Gunneridae</taxon>
        <taxon>Pentapetalae</taxon>
        <taxon>rosids</taxon>
        <taxon>fabids</taxon>
        <taxon>Malpighiales</taxon>
        <taxon>Linaceae</taxon>
        <taxon>Linum</taxon>
    </lineage>
</organism>
<name>A0AAV0LX40_9ROSI</name>
<sequence>MRSSSSSPSAFKGISIAEIQKFIPRKWKQSSKLQVDTNVVEGPVRQSYAIKDGQIMLSFLVSCLKDYTSQGNLSKAFETFSLVQRHARSIAARDSLVHSISCLLFSCTEQKSGCQGRQLHSHVISLGLDRHPVLVPKLVTFYSNFDFVADSHSIVENANIMHPLPWNLLISAYVSNGMYQESLAAYKQMVRKGVRPDNFTYPSVLKACGELLDLPLGREVHDAINASSHGWSLFVHNSLISMYSKTGELEIARRLFIEMPERDAVSWNAIIGGYASRGMWKEAFDIFEKMQLEVDGITNITWNTVAGGCLRGRNFLGVLYLLSKMRNYVNLDSVALLSGLSACSHIGSLKVGAELHGFAIRSCYDGFHNVRNALITMYSRCNDLRHAYILFSSMETKTIVTWNSMISGFAYLGLSEEASLVFREMLLAGVEPNYVTIASILPMCARIANLRHGKEFHSYILKHLVYKDCLLIWNALVEMYARSGKLPEAKRLFDSMTTRDEVTYTSLIAAYGIQGDGHTALRLFNEMNRYKIQPDHVTMVAVLSACSHSGLVTEGEMLFRKMCSMYNIVPRLEHFDCMADLFGRAGLLNKAKEIITTMPYSPTPAMWATLLGSCRIHGNIGMGEWVATKLLELKPENSGYYVLAANMYAAAGCWDKLAMVRTLMRDSGVKKSPGCSWVDVGSGFKRFLVGGTSEEYAYELYPILDGMTELMKDLGHDSSSVDFSSEDEALQAAG</sequence>
<dbReference type="FunFam" id="1.25.40.10:FF:000344">
    <property type="entry name" value="Pentatricopeptide repeat-containing protein"/>
    <property type="match status" value="1"/>
</dbReference>
<dbReference type="FunFam" id="1.25.40.10:FF:000627">
    <property type="entry name" value="Pentatricopeptide repeat-containing protein"/>
    <property type="match status" value="1"/>
</dbReference>
<evidence type="ECO:0000256" key="1">
    <source>
        <dbReference type="ARBA" id="ARBA00022737"/>
    </source>
</evidence>
<reference evidence="3" key="1">
    <citation type="submission" date="2022-08" db="EMBL/GenBank/DDBJ databases">
        <authorList>
            <person name="Gutierrez-Valencia J."/>
        </authorList>
    </citation>
    <scope>NUCLEOTIDE SEQUENCE</scope>
</reference>
<dbReference type="Gene3D" id="1.25.40.10">
    <property type="entry name" value="Tetratricopeptide repeat domain"/>
    <property type="match status" value="4"/>
</dbReference>
<dbReference type="GO" id="GO:0009451">
    <property type="term" value="P:RNA modification"/>
    <property type="evidence" value="ECO:0007669"/>
    <property type="project" value="InterPro"/>
</dbReference>
<keyword evidence="1" id="KW-0677">Repeat</keyword>
<dbReference type="NCBIfam" id="TIGR00756">
    <property type="entry name" value="PPR"/>
    <property type="match status" value="6"/>
</dbReference>
<comment type="caution">
    <text evidence="3">The sequence shown here is derived from an EMBL/GenBank/DDBJ whole genome shotgun (WGS) entry which is preliminary data.</text>
</comment>
<dbReference type="FunFam" id="1.25.40.10:FF:000637">
    <property type="entry name" value="Pentatricopeptide repeat-containing protein"/>
    <property type="match status" value="1"/>
</dbReference>
<feature type="repeat" description="PPR" evidence="2">
    <location>
        <begin position="500"/>
        <end position="534"/>
    </location>
</feature>
<feature type="repeat" description="PPR" evidence="2">
    <location>
        <begin position="469"/>
        <end position="499"/>
    </location>
</feature>
<dbReference type="Pfam" id="PF13041">
    <property type="entry name" value="PPR_2"/>
    <property type="match status" value="4"/>
</dbReference>
<feature type="repeat" description="PPR" evidence="2">
    <location>
        <begin position="398"/>
        <end position="432"/>
    </location>
</feature>
<dbReference type="InterPro" id="IPR002885">
    <property type="entry name" value="PPR_rpt"/>
</dbReference>
<proteinExistence type="predicted"/>
<feature type="repeat" description="PPR" evidence="2">
    <location>
        <begin position="263"/>
        <end position="293"/>
    </location>
</feature>
<gene>
    <name evidence="3" type="ORF">LITE_LOCUS25827</name>
</gene>
<dbReference type="PROSITE" id="PS51375">
    <property type="entry name" value="PPR"/>
    <property type="match status" value="6"/>
</dbReference>